<name>A0A918PXV0_9BACT</name>
<dbReference type="Pfam" id="PF20587">
    <property type="entry name" value="DUF6789"/>
    <property type="match status" value="1"/>
</dbReference>
<feature type="transmembrane region" description="Helical" evidence="1">
    <location>
        <begin position="127"/>
        <end position="149"/>
    </location>
</feature>
<keyword evidence="3" id="KW-1185">Reference proteome</keyword>
<keyword evidence="1" id="KW-0812">Transmembrane</keyword>
<gene>
    <name evidence="2" type="ORF">GCM10007049_17600</name>
</gene>
<evidence type="ECO:0000256" key="1">
    <source>
        <dbReference type="SAM" id="Phobius"/>
    </source>
</evidence>
<dbReference type="EMBL" id="BMWX01000003">
    <property type="protein sequence ID" value="GGZ25558.1"/>
    <property type="molecule type" value="Genomic_DNA"/>
</dbReference>
<reference evidence="2" key="2">
    <citation type="submission" date="2020-09" db="EMBL/GenBank/DDBJ databases">
        <authorList>
            <person name="Sun Q."/>
            <person name="Kim S."/>
        </authorList>
    </citation>
    <scope>NUCLEOTIDE SEQUENCE</scope>
    <source>
        <strain evidence="2">KCTC 12368</strain>
    </source>
</reference>
<evidence type="ECO:0008006" key="4">
    <source>
        <dbReference type="Google" id="ProtNLM"/>
    </source>
</evidence>
<feature type="transmembrane region" description="Helical" evidence="1">
    <location>
        <begin position="94"/>
        <end position="115"/>
    </location>
</feature>
<organism evidence="2 3">
    <name type="scientific">Echinicola pacifica</name>
    <dbReference type="NCBI Taxonomy" id="346377"/>
    <lineage>
        <taxon>Bacteria</taxon>
        <taxon>Pseudomonadati</taxon>
        <taxon>Bacteroidota</taxon>
        <taxon>Cytophagia</taxon>
        <taxon>Cytophagales</taxon>
        <taxon>Cyclobacteriaceae</taxon>
        <taxon>Echinicola</taxon>
    </lineage>
</organism>
<evidence type="ECO:0000313" key="2">
    <source>
        <dbReference type="EMBL" id="GGZ25558.1"/>
    </source>
</evidence>
<reference evidence="2" key="1">
    <citation type="journal article" date="2014" name="Int. J. Syst. Evol. Microbiol.">
        <title>Complete genome sequence of Corynebacterium casei LMG S-19264T (=DSM 44701T), isolated from a smear-ripened cheese.</title>
        <authorList>
            <consortium name="US DOE Joint Genome Institute (JGI-PGF)"/>
            <person name="Walter F."/>
            <person name="Albersmeier A."/>
            <person name="Kalinowski J."/>
            <person name="Ruckert C."/>
        </authorList>
    </citation>
    <scope>NUCLEOTIDE SEQUENCE</scope>
    <source>
        <strain evidence="2">KCTC 12368</strain>
    </source>
</reference>
<keyword evidence="1" id="KW-0472">Membrane</keyword>
<feature type="transmembrane region" description="Helical" evidence="1">
    <location>
        <begin position="7"/>
        <end position="28"/>
    </location>
</feature>
<evidence type="ECO:0000313" key="3">
    <source>
        <dbReference type="Proteomes" id="UP000619457"/>
    </source>
</evidence>
<dbReference type="RefSeq" id="WP_018473355.1">
    <property type="nucleotide sequence ID" value="NZ_BMWX01000003.1"/>
</dbReference>
<accession>A0A918PXV0</accession>
<sequence length="152" mass="17070">MIDLQDFYRIIISGLLGTAAMTLVMYAYSMITGINTKVVHILGNMLTASSPEISTDTKSLVTGSIAHIGVGMLFSFSYYLMLDWDWLDREWSDSFWTGLISGILAIIVWKTYIYLHKRPPLLSLPHYQMALILSHIVFGMVTILSFSLIPSA</sequence>
<keyword evidence="1" id="KW-1133">Transmembrane helix</keyword>
<dbReference type="InterPro" id="IPR046739">
    <property type="entry name" value="DUF6789"/>
</dbReference>
<dbReference type="AlphaFoldDB" id="A0A918PXV0"/>
<proteinExistence type="predicted"/>
<comment type="caution">
    <text evidence="2">The sequence shown here is derived from an EMBL/GenBank/DDBJ whole genome shotgun (WGS) entry which is preliminary data.</text>
</comment>
<dbReference type="Proteomes" id="UP000619457">
    <property type="component" value="Unassembled WGS sequence"/>
</dbReference>
<protein>
    <recommendedName>
        <fullName evidence="4">DUF2938 domain-containing protein</fullName>
    </recommendedName>
</protein>
<feature type="transmembrane region" description="Helical" evidence="1">
    <location>
        <begin position="60"/>
        <end position="82"/>
    </location>
</feature>